<dbReference type="RefSeq" id="WP_252442607.1">
    <property type="nucleotide sequence ID" value="NZ_JAMWYK010000002.1"/>
</dbReference>
<dbReference type="Gene3D" id="1.10.1790.50">
    <property type="match status" value="1"/>
</dbReference>
<name>A0ABT0ZPI9_9LACO</name>
<dbReference type="EMBL" id="JAMWYK010000002">
    <property type="protein sequence ID" value="MCO0831898.1"/>
    <property type="molecule type" value="Genomic_DNA"/>
</dbReference>
<proteinExistence type="predicted"/>
<organism evidence="1 2">
    <name type="scientific">Fructobacillus apis</name>
    <dbReference type="NCBI Taxonomy" id="2935017"/>
    <lineage>
        <taxon>Bacteria</taxon>
        <taxon>Bacillati</taxon>
        <taxon>Bacillota</taxon>
        <taxon>Bacilli</taxon>
        <taxon>Lactobacillales</taxon>
        <taxon>Lactobacillaceae</taxon>
        <taxon>Fructobacillus</taxon>
    </lineage>
</organism>
<gene>
    <name evidence="1" type="ORF">NFX39_02155</name>
</gene>
<evidence type="ECO:0000313" key="1">
    <source>
        <dbReference type="EMBL" id="MCO0831898.1"/>
    </source>
</evidence>
<reference evidence="1 2" key="1">
    <citation type="submission" date="2022-06" db="EMBL/GenBank/DDBJ databases">
        <title>Fructobacillus taiwanensis sp. nov., isolated from the honeybee.</title>
        <authorList>
            <person name="Chen Y.-S."/>
            <person name="Wang L.-T."/>
            <person name="Lee Y.-S."/>
            <person name="Chang Y.-C."/>
            <person name="Wu H.-C."/>
            <person name="Liao C.-Y."/>
            <person name="Chen W.-H."/>
            <person name="Deng J.-N."/>
            <person name="Wang Y.-H."/>
        </authorList>
    </citation>
    <scope>NUCLEOTIDE SEQUENCE [LARGE SCALE GENOMIC DNA]</scope>
    <source>
        <strain evidence="1 2">W13</strain>
    </source>
</reference>
<keyword evidence="2" id="KW-1185">Reference proteome</keyword>
<dbReference type="Proteomes" id="UP001523234">
    <property type="component" value="Unassembled WGS sequence"/>
</dbReference>
<accession>A0ABT0ZPI9</accession>
<evidence type="ECO:0000313" key="2">
    <source>
        <dbReference type="Proteomes" id="UP001523234"/>
    </source>
</evidence>
<sequence>MKRFALPFEIHRLLKEARNKRTAILSGLVFLKLNVIRFVNPDQNVLYKMTVKIAEGKMTQSQLKKFIMENVILDFETINAYNESEN</sequence>
<protein>
    <submittedName>
        <fullName evidence="1">Uncharacterized protein</fullName>
    </submittedName>
</protein>
<comment type="caution">
    <text evidence="1">The sequence shown here is derived from an EMBL/GenBank/DDBJ whole genome shotgun (WGS) entry which is preliminary data.</text>
</comment>